<protein>
    <submittedName>
        <fullName evidence="6">Iron-binding zinc finger CDGSH type</fullName>
    </submittedName>
</protein>
<keyword evidence="7" id="KW-1185">Reference proteome</keyword>
<dbReference type="SMART" id="SM00704">
    <property type="entry name" value="ZnF_CDGSH"/>
    <property type="match status" value="2"/>
</dbReference>
<evidence type="ECO:0000259" key="5">
    <source>
        <dbReference type="SMART" id="SM00704"/>
    </source>
</evidence>
<dbReference type="PANTHER" id="PTHR46491:SF3">
    <property type="entry name" value="CDGSH IRON-SULFUR DOMAIN-CONTAINING PROTEIN 3, MITOCHONDRIAL"/>
    <property type="match status" value="1"/>
</dbReference>
<dbReference type="RefSeq" id="WP_076605334.1">
    <property type="nucleotide sequence ID" value="NZ_FNJC01000003.1"/>
</dbReference>
<evidence type="ECO:0000256" key="1">
    <source>
        <dbReference type="ARBA" id="ARBA00022714"/>
    </source>
</evidence>
<organism evidence="6 7">
    <name type="scientific">Filomicrobium insigne</name>
    <dbReference type="NCBI Taxonomy" id="418854"/>
    <lineage>
        <taxon>Bacteria</taxon>
        <taxon>Pseudomonadati</taxon>
        <taxon>Pseudomonadota</taxon>
        <taxon>Alphaproteobacteria</taxon>
        <taxon>Hyphomicrobiales</taxon>
        <taxon>Hyphomicrobiaceae</taxon>
        <taxon>Filomicrobium</taxon>
    </lineage>
</organism>
<comment type="caution">
    <text evidence="6">The sequence shown here is derived from an EMBL/GenBank/DDBJ whole genome shotgun (WGS) entry which is preliminary data.</text>
</comment>
<dbReference type="PANTHER" id="PTHR46491">
    <property type="entry name" value="CDGSH IRON SULFUR DOMAIN PROTEIN HOMOLOG"/>
    <property type="match status" value="1"/>
</dbReference>
<dbReference type="InterPro" id="IPR052950">
    <property type="entry name" value="CISD"/>
</dbReference>
<evidence type="ECO:0000313" key="6">
    <source>
        <dbReference type="EMBL" id="SDP27847.1"/>
    </source>
</evidence>
<keyword evidence="2" id="KW-0479">Metal-binding</keyword>
<dbReference type="Pfam" id="PF09360">
    <property type="entry name" value="zf-CDGSH"/>
    <property type="match status" value="1"/>
</dbReference>
<evidence type="ECO:0000256" key="3">
    <source>
        <dbReference type="ARBA" id="ARBA00023004"/>
    </source>
</evidence>
<reference evidence="6 7" key="1">
    <citation type="submission" date="2016-10" db="EMBL/GenBank/DDBJ databases">
        <authorList>
            <person name="Varghese N."/>
            <person name="Submissions S."/>
        </authorList>
    </citation>
    <scope>NUCLEOTIDE SEQUENCE [LARGE SCALE GENOMIC DNA]</scope>
    <source>
        <strain evidence="6 7">CGMCC 1.6497</strain>
    </source>
</reference>
<sequence>MSDESVVAQKGPYQVELVGGKAYFYCRCGRSQKQPFCDGAHSATDIQPLRFVPAESGTYNLCGCKTTDDEPYCDGSHNLL</sequence>
<feature type="domain" description="Iron-binding zinc finger CDGSH type" evidence="5">
    <location>
        <begin position="48"/>
        <end position="80"/>
    </location>
</feature>
<dbReference type="EMBL" id="FNJC01000003">
    <property type="protein sequence ID" value="SDP27847.1"/>
    <property type="molecule type" value="Genomic_DNA"/>
</dbReference>
<dbReference type="Proteomes" id="UP000198795">
    <property type="component" value="Unassembled WGS sequence"/>
</dbReference>
<gene>
    <name evidence="6" type="ORF">SAMN04488061_2700</name>
</gene>
<dbReference type="InterPro" id="IPR042216">
    <property type="entry name" value="MitoNEET_CISD"/>
</dbReference>
<evidence type="ECO:0000313" key="7">
    <source>
        <dbReference type="Proteomes" id="UP000198795"/>
    </source>
</evidence>
<keyword evidence="1" id="KW-0001">2Fe-2S</keyword>
<evidence type="ECO:0000256" key="2">
    <source>
        <dbReference type="ARBA" id="ARBA00022723"/>
    </source>
</evidence>
<accession>A0A1H0RE76</accession>
<dbReference type="InterPro" id="IPR018967">
    <property type="entry name" value="FeS-contain_CDGSH-typ"/>
</dbReference>
<keyword evidence="3" id="KW-0408">Iron</keyword>
<name>A0A1H0RE76_9HYPH</name>
<feature type="domain" description="Iron-binding zinc finger CDGSH type" evidence="5">
    <location>
        <begin position="10"/>
        <end position="47"/>
    </location>
</feature>
<proteinExistence type="predicted"/>
<dbReference type="Gene3D" id="3.40.5.90">
    <property type="entry name" value="CDGSH iron-sulfur domain, mitoNEET-type"/>
    <property type="match status" value="2"/>
</dbReference>
<keyword evidence="4" id="KW-0411">Iron-sulfur</keyword>
<evidence type="ECO:0000256" key="4">
    <source>
        <dbReference type="ARBA" id="ARBA00023014"/>
    </source>
</evidence>